<comment type="caution">
    <text evidence="2">The sequence shown here is derived from an EMBL/GenBank/DDBJ whole genome shotgun (WGS) entry which is preliminary data.</text>
</comment>
<dbReference type="InterPro" id="IPR001584">
    <property type="entry name" value="Integrase_cat-core"/>
</dbReference>
<dbReference type="AlphaFoldDB" id="A0A8B4S5P1"/>
<name>A0A8B4S5P1_COMTE</name>
<keyword evidence="3" id="KW-1185">Reference proteome</keyword>
<organism evidence="2 3">
    <name type="scientific">Comamonas testosteroni</name>
    <name type="common">Pseudomonas testosteroni</name>
    <dbReference type="NCBI Taxonomy" id="285"/>
    <lineage>
        <taxon>Bacteria</taxon>
        <taxon>Pseudomonadati</taxon>
        <taxon>Pseudomonadota</taxon>
        <taxon>Betaproteobacteria</taxon>
        <taxon>Burkholderiales</taxon>
        <taxon>Comamonadaceae</taxon>
        <taxon>Comamonas</taxon>
    </lineage>
</organism>
<dbReference type="GO" id="GO:0015074">
    <property type="term" value="P:DNA integration"/>
    <property type="evidence" value="ECO:0007669"/>
    <property type="project" value="InterPro"/>
</dbReference>
<evidence type="ECO:0000313" key="3">
    <source>
        <dbReference type="Proteomes" id="UP000255070"/>
    </source>
</evidence>
<evidence type="ECO:0000313" key="2">
    <source>
        <dbReference type="EMBL" id="SUY78462.1"/>
    </source>
</evidence>
<dbReference type="Pfam" id="PF13683">
    <property type="entry name" value="rve_3"/>
    <property type="match status" value="1"/>
</dbReference>
<reference evidence="2 3" key="1">
    <citation type="submission" date="2018-06" db="EMBL/GenBank/DDBJ databases">
        <authorList>
            <consortium name="Pathogen Informatics"/>
            <person name="Doyle S."/>
        </authorList>
    </citation>
    <scope>NUCLEOTIDE SEQUENCE [LARGE SCALE GENOMIC DNA]</scope>
    <source>
        <strain evidence="2 3">NCTC10698</strain>
    </source>
</reference>
<feature type="domain" description="Integrase catalytic" evidence="1">
    <location>
        <begin position="15"/>
        <end position="55"/>
    </location>
</feature>
<dbReference type="Proteomes" id="UP000255070">
    <property type="component" value="Unassembled WGS sequence"/>
</dbReference>
<dbReference type="GeneID" id="97007919"/>
<dbReference type="EMBL" id="UFXL01000001">
    <property type="protein sequence ID" value="SUY78462.1"/>
    <property type="molecule type" value="Genomic_DNA"/>
</dbReference>
<accession>A0A8B4S5P1</accession>
<evidence type="ECO:0000259" key="1">
    <source>
        <dbReference type="Pfam" id="PF13683"/>
    </source>
</evidence>
<proteinExistence type="predicted"/>
<dbReference type="RefSeq" id="WP_080728987.1">
    <property type="nucleotide sequence ID" value="NZ_BBJZ01000002.1"/>
</dbReference>
<gene>
    <name evidence="2" type="ORF">NCTC10698_03378</name>
</gene>
<protein>
    <recommendedName>
        <fullName evidence="1">Integrase catalytic domain-containing protein</fullName>
    </recommendedName>
</protein>
<sequence>MINVAGTSISTAPTKTEVLDCYVFESLQKERSMTEGWLHRYNHHRPHESPDRTPPVPYRVKRFPNLGLQVARGNEEASLTYRGAALIAAFRVVHSSLVTGTMSCLKYHQK</sequence>